<feature type="transmembrane region" description="Helical" evidence="1">
    <location>
        <begin position="288"/>
        <end position="307"/>
    </location>
</feature>
<reference evidence="4" key="1">
    <citation type="journal article" date="2010" name="PLoS Genet.">
        <title>Genome sequence of the plant growth promoting endophytic bacterium Enterobacter sp. 638.</title>
        <authorList>
            <person name="Taghavi S."/>
            <person name="van der Lelie D."/>
            <person name="Hoffman A."/>
            <person name="Zhang Y.B."/>
            <person name="Walla M.D."/>
            <person name="Vangronsveld J."/>
            <person name="Newman L."/>
            <person name="Monchy S."/>
        </authorList>
    </citation>
    <scope>NUCLEOTIDE SEQUENCE [LARGE SCALE GENOMIC DNA]</scope>
    <source>
        <strain evidence="4">638</strain>
    </source>
</reference>
<feature type="transmembrane region" description="Helical" evidence="1">
    <location>
        <begin position="164"/>
        <end position="183"/>
    </location>
</feature>
<keyword evidence="3" id="KW-0808">Transferase</keyword>
<organism evidence="3 4">
    <name type="scientific">Enterobacter sp. (strain 638)</name>
    <dbReference type="NCBI Taxonomy" id="399742"/>
    <lineage>
        <taxon>Bacteria</taxon>
        <taxon>Pseudomonadati</taxon>
        <taxon>Pseudomonadota</taxon>
        <taxon>Gammaproteobacteria</taxon>
        <taxon>Enterobacterales</taxon>
        <taxon>Enterobacteriaceae</taxon>
        <taxon>Enterobacter</taxon>
    </lineage>
</organism>
<dbReference type="OrthoDB" id="6623990at2"/>
<evidence type="ECO:0000256" key="1">
    <source>
        <dbReference type="SAM" id="Phobius"/>
    </source>
</evidence>
<name>A0A9J9GFG0_ENT38</name>
<protein>
    <submittedName>
        <fullName evidence="3">Acyltransferase 3</fullName>
    </submittedName>
</protein>
<feature type="transmembrane region" description="Helical" evidence="1">
    <location>
        <begin position="73"/>
        <end position="94"/>
    </location>
</feature>
<keyword evidence="3" id="KW-0012">Acyltransferase</keyword>
<feature type="transmembrane region" description="Helical" evidence="1">
    <location>
        <begin position="233"/>
        <end position="252"/>
    </location>
</feature>
<evidence type="ECO:0000259" key="2">
    <source>
        <dbReference type="Pfam" id="PF01757"/>
    </source>
</evidence>
<evidence type="ECO:0000313" key="3">
    <source>
        <dbReference type="EMBL" id="ABP60019.1"/>
    </source>
</evidence>
<dbReference type="KEGG" id="ent:Ent638_1338"/>
<dbReference type="InterPro" id="IPR002656">
    <property type="entry name" value="Acyl_transf_3_dom"/>
</dbReference>
<keyword evidence="4" id="KW-1185">Reference proteome</keyword>
<sequence>MIEQQNNRNTQIDNIKGLLILLAVLGHIVEPLTGPQPYLYQFYAFIYIFHMPAFLLLSGYLSKGGESFNAGKIVNQLIVPFLVFNCIYEILYYAQNGEVSNYVKGLAPNWILWFLVSLIFMRIISPIIMQFKYPVALSILIALIASVVSYNGFTFNASRTLVFMPYYIAGCVLFKSTNGNLIFSEKPTGLLIASVFLVVCYALADHLNLIALYGNTPLVATGMTFSNVIIVRLSYYILTALAIGSVCLIASRFHWFNNFGRKSLYIYLWHGLAVKYLIWYMLPFLSNNVIIQTLFFLITGVLMAFLLSRHAVSRCTQILFVPVKTLLLKKDK</sequence>
<feature type="transmembrane region" description="Helical" evidence="1">
    <location>
        <begin position="12"/>
        <end position="29"/>
    </location>
</feature>
<keyword evidence="1" id="KW-0472">Membrane</keyword>
<feature type="transmembrane region" description="Helical" evidence="1">
    <location>
        <begin position="106"/>
        <end position="124"/>
    </location>
</feature>
<feature type="transmembrane region" description="Helical" evidence="1">
    <location>
        <begin position="264"/>
        <end position="282"/>
    </location>
</feature>
<dbReference type="Pfam" id="PF01757">
    <property type="entry name" value="Acyl_transf_3"/>
    <property type="match status" value="1"/>
</dbReference>
<dbReference type="InterPro" id="IPR052734">
    <property type="entry name" value="Nod_factor_acetyltransferase"/>
</dbReference>
<dbReference type="AlphaFoldDB" id="A0A9J9GFG0"/>
<dbReference type="Proteomes" id="UP000000230">
    <property type="component" value="Chromosome"/>
</dbReference>
<dbReference type="PANTHER" id="PTHR37312:SF1">
    <property type="entry name" value="MEMBRANE-BOUND ACYLTRANSFERASE YKRP-RELATED"/>
    <property type="match status" value="1"/>
</dbReference>
<dbReference type="GO" id="GO:0016747">
    <property type="term" value="F:acyltransferase activity, transferring groups other than amino-acyl groups"/>
    <property type="evidence" value="ECO:0007669"/>
    <property type="project" value="InterPro"/>
</dbReference>
<keyword evidence="1" id="KW-0812">Transmembrane</keyword>
<feature type="transmembrane region" description="Helical" evidence="1">
    <location>
        <begin position="131"/>
        <end position="152"/>
    </location>
</feature>
<dbReference type="EMBL" id="CP000653">
    <property type="protein sequence ID" value="ABP60019.1"/>
    <property type="molecule type" value="Genomic_DNA"/>
</dbReference>
<feature type="domain" description="Acyltransferase 3" evidence="2">
    <location>
        <begin position="10"/>
        <end position="308"/>
    </location>
</feature>
<gene>
    <name evidence="3" type="ordered locus">Ent638_1338</name>
</gene>
<dbReference type="RefSeq" id="WP_012016738.1">
    <property type="nucleotide sequence ID" value="NC_009436.1"/>
</dbReference>
<keyword evidence="1" id="KW-1133">Transmembrane helix</keyword>
<feature type="transmembrane region" description="Helical" evidence="1">
    <location>
        <begin position="190"/>
        <end position="213"/>
    </location>
</feature>
<dbReference type="PANTHER" id="PTHR37312">
    <property type="entry name" value="MEMBRANE-BOUND ACYLTRANSFERASE YKRP-RELATED"/>
    <property type="match status" value="1"/>
</dbReference>
<proteinExistence type="predicted"/>
<evidence type="ECO:0000313" key="4">
    <source>
        <dbReference type="Proteomes" id="UP000000230"/>
    </source>
</evidence>
<feature type="transmembrane region" description="Helical" evidence="1">
    <location>
        <begin position="41"/>
        <end position="61"/>
    </location>
</feature>
<accession>A0A9J9GFG0</accession>